<dbReference type="Gene3D" id="3.40.605.10">
    <property type="entry name" value="Aldehyde Dehydrogenase, Chain A, domain 1"/>
    <property type="match status" value="1"/>
</dbReference>
<name>A0A1I2SBY9_9EURY</name>
<feature type="active site" evidence="4">
    <location>
        <position position="266"/>
    </location>
</feature>
<dbReference type="EMBL" id="FOOQ01000002">
    <property type="protein sequence ID" value="SFG48467.1"/>
    <property type="molecule type" value="Genomic_DNA"/>
</dbReference>
<dbReference type="GO" id="GO:0016620">
    <property type="term" value="F:oxidoreductase activity, acting on the aldehyde or oxo group of donors, NAD or NADP as acceptor"/>
    <property type="evidence" value="ECO:0007669"/>
    <property type="project" value="InterPro"/>
</dbReference>
<keyword evidence="3 5" id="KW-0560">Oxidoreductase</keyword>
<dbReference type="InterPro" id="IPR016161">
    <property type="entry name" value="Ald_DH/histidinol_DH"/>
</dbReference>
<dbReference type="InterPro" id="IPR016162">
    <property type="entry name" value="Ald_DH_N"/>
</dbReference>
<dbReference type="FunFam" id="3.40.605.10:FF:000007">
    <property type="entry name" value="NAD/NADP-dependent betaine aldehyde dehydrogenase"/>
    <property type="match status" value="1"/>
</dbReference>
<dbReference type="STRING" id="553467.SAMN04488063_2194"/>
<dbReference type="AlphaFoldDB" id="A0A1I2SBY9"/>
<evidence type="ECO:0000256" key="1">
    <source>
        <dbReference type="ARBA" id="ARBA00009986"/>
    </source>
</evidence>
<dbReference type="RefSeq" id="WP_092892090.1">
    <property type="nucleotide sequence ID" value="NZ_FOOQ01000002.1"/>
</dbReference>
<sequence>MQFTDTLRENHAQARERIDDLEFEAYVGGESRPAASGETFAPRDPAVDEPIADVSRGSAADIDAAVEAAETAANGEWGDLSVAERSNRIRAWVDRLRDDVEELALLETLEVGKPLAHARADVENGLDFFEYYASVALAQEGEYVPTGDDTHAYVRKEPYGVTGQILPWNYPVLLMGWKVGAALAAGNTSVCKPAEQAPLAVIRAAQLSEGILPDGVLNVVPGFGEEAGEPLTVHDGVRKLSFTGSVPVGKSVMRAAADSVTPVTLELGGKNPFVVLPDADVEEAAVTAATGGLYNAGQSCDSASRVIVHEAVKTEFMEHYLAAYDDWEPSDPLSEGAAMGPLAFERHHDTVSEYVDVARAEGATVRRGGGRPTDGELDAGWFYRPTVVDDVTPEMRIAQEEVFGPVQFVLTVDSYEEAIEVANGVDYGLAAGVATGDPSMAHRAAADVEAGSVWVNQYFGTVPGTPFGGFKQSGVGRECARQALDEHVRTKSVNLALDDPPY</sequence>
<organism evidence="8 9">
    <name type="scientific">Halopelagius inordinatus</name>
    <dbReference type="NCBI Taxonomy" id="553467"/>
    <lineage>
        <taxon>Archaea</taxon>
        <taxon>Methanobacteriati</taxon>
        <taxon>Methanobacteriota</taxon>
        <taxon>Stenosarchaea group</taxon>
        <taxon>Halobacteria</taxon>
        <taxon>Halobacteriales</taxon>
        <taxon>Haloferacaceae</taxon>
    </lineage>
</organism>
<evidence type="ECO:0000256" key="3">
    <source>
        <dbReference type="ARBA" id="ARBA00023002"/>
    </source>
</evidence>
<accession>A0A1I2SBY9</accession>
<keyword evidence="9" id="KW-1185">Reference proteome</keyword>
<dbReference type="InterPro" id="IPR016163">
    <property type="entry name" value="Ald_DH_C"/>
</dbReference>
<dbReference type="CDD" id="cd07078">
    <property type="entry name" value="ALDH"/>
    <property type="match status" value="1"/>
</dbReference>
<dbReference type="SUPFAM" id="SSF53720">
    <property type="entry name" value="ALDH-like"/>
    <property type="match status" value="1"/>
</dbReference>
<dbReference type="InterPro" id="IPR029510">
    <property type="entry name" value="Ald_DH_CS_GLU"/>
</dbReference>
<evidence type="ECO:0000256" key="2">
    <source>
        <dbReference type="ARBA" id="ARBA00011881"/>
    </source>
</evidence>
<evidence type="ECO:0000256" key="5">
    <source>
        <dbReference type="RuleBase" id="RU003345"/>
    </source>
</evidence>
<dbReference type="Gene3D" id="3.40.309.10">
    <property type="entry name" value="Aldehyde Dehydrogenase, Chain A, domain 2"/>
    <property type="match status" value="1"/>
</dbReference>
<evidence type="ECO:0000259" key="7">
    <source>
        <dbReference type="Pfam" id="PF00171"/>
    </source>
</evidence>
<evidence type="ECO:0000313" key="9">
    <source>
        <dbReference type="Proteomes" id="UP000198876"/>
    </source>
</evidence>
<dbReference type="PROSITE" id="PS00687">
    <property type="entry name" value="ALDEHYDE_DEHYDR_GLU"/>
    <property type="match status" value="1"/>
</dbReference>
<protein>
    <submittedName>
        <fullName evidence="8">Aldehyde dehydrogenase (NAD+)</fullName>
    </submittedName>
</protein>
<dbReference type="Pfam" id="PF00171">
    <property type="entry name" value="Aldedh"/>
    <property type="match status" value="1"/>
</dbReference>
<dbReference type="InterPro" id="IPR015590">
    <property type="entry name" value="Aldehyde_DH_dom"/>
</dbReference>
<evidence type="ECO:0000256" key="4">
    <source>
        <dbReference type="PROSITE-ProRule" id="PRU10007"/>
    </source>
</evidence>
<dbReference type="Proteomes" id="UP000198876">
    <property type="component" value="Unassembled WGS sequence"/>
</dbReference>
<feature type="region of interest" description="Disordered" evidence="6">
    <location>
        <begin position="30"/>
        <end position="54"/>
    </location>
</feature>
<dbReference type="OrthoDB" id="6342at2157"/>
<evidence type="ECO:0000313" key="8">
    <source>
        <dbReference type="EMBL" id="SFG48467.1"/>
    </source>
</evidence>
<comment type="subunit">
    <text evidence="2">Homotetramer.</text>
</comment>
<evidence type="ECO:0000256" key="6">
    <source>
        <dbReference type="SAM" id="MobiDB-lite"/>
    </source>
</evidence>
<dbReference type="PANTHER" id="PTHR11699">
    <property type="entry name" value="ALDEHYDE DEHYDROGENASE-RELATED"/>
    <property type="match status" value="1"/>
</dbReference>
<proteinExistence type="inferred from homology"/>
<reference evidence="9" key="1">
    <citation type="submission" date="2016-10" db="EMBL/GenBank/DDBJ databases">
        <authorList>
            <person name="Varghese N."/>
            <person name="Submissions S."/>
        </authorList>
    </citation>
    <scope>NUCLEOTIDE SEQUENCE [LARGE SCALE GENOMIC DNA]</scope>
    <source>
        <strain evidence="9">CGMCC 1.7739</strain>
    </source>
</reference>
<comment type="similarity">
    <text evidence="1 5">Belongs to the aldehyde dehydrogenase family.</text>
</comment>
<gene>
    <name evidence="8" type="ORF">SAMN04488063_2194</name>
</gene>
<feature type="domain" description="Aldehyde dehydrogenase" evidence="7">
    <location>
        <begin position="36"/>
        <end position="493"/>
    </location>
</feature>